<proteinExistence type="predicted"/>
<protein>
    <submittedName>
        <fullName evidence="2">Uncharacterized protein</fullName>
    </submittedName>
</protein>
<dbReference type="EMBL" id="VHII01000019">
    <property type="protein sequence ID" value="KAF1375924.1"/>
    <property type="molecule type" value="Genomic_DNA"/>
</dbReference>
<evidence type="ECO:0000313" key="2">
    <source>
        <dbReference type="EMBL" id="KAF1375924.1"/>
    </source>
</evidence>
<keyword evidence="3" id="KW-1185">Reference proteome</keyword>
<organism evidence="2 3">
    <name type="scientific">Perca fluviatilis</name>
    <name type="common">European perch</name>
    <dbReference type="NCBI Taxonomy" id="8168"/>
    <lineage>
        <taxon>Eukaryota</taxon>
        <taxon>Metazoa</taxon>
        <taxon>Chordata</taxon>
        <taxon>Craniata</taxon>
        <taxon>Vertebrata</taxon>
        <taxon>Euteleostomi</taxon>
        <taxon>Actinopterygii</taxon>
        <taxon>Neopterygii</taxon>
        <taxon>Teleostei</taxon>
        <taxon>Neoteleostei</taxon>
        <taxon>Acanthomorphata</taxon>
        <taxon>Eupercaria</taxon>
        <taxon>Perciformes</taxon>
        <taxon>Percoidei</taxon>
        <taxon>Percidae</taxon>
        <taxon>Percinae</taxon>
        <taxon>Perca</taxon>
    </lineage>
</organism>
<gene>
    <name evidence="2" type="ORF">PFLUV_G00225250</name>
</gene>
<evidence type="ECO:0000256" key="1">
    <source>
        <dbReference type="SAM" id="Phobius"/>
    </source>
</evidence>
<keyword evidence="1" id="KW-0812">Transmembrane</keyword>
<name>A0A6A5EIU0_PERFL</name>
<reference evidence="2 3" key="1">
    <citation type="submission" date="2019-06" db="EMBL/GenBank/DDBJ databases">
        <title>A chromosome-scale genome assembly of the European perch, Perca fluviatilis.</title>
        <authorList>
            <person name="Roques C."/>
            <person name="Zahm M."/>
            <person name="Cabau C."/>
            <person name="Klopp C."/>
            <person name="Bouchez O."/>
            <person name="Donnadieu C."/>
            <person name="Kuhl H."/>
            <person name="Gislard M."/>
            <person name="Guendouz S."/>
            <person name="Journot L."/>
            <person name="Haffray P."/>
            <person name="Bestin A."/>
            <person name="Morvezen R."/>
            <person name="Feron R."/>
            <person name="Wen M."/>
            <person name="Jouanno E."/>
            <person name="Herpin A."/>
            <person name="Schartl M."/>
            <person name="Postlethwait J."/>
            <person name="Schaerlinger B."/>
            <person name="Chardard D."/>
            <person name="Lecocq T."/>
            <person name="Poncet C."/>
            <person name="Jaffrelo L."/>
            <person name="Lampietro C."/>
            <person name="Guiguen Y."/>
        </authorList>
    </citation>
    <scope>NUCLEOTIDE SEQUENCE [LARGE SCALE GENOMIC DNA]</scope>
    <source>
        <tissue evidence="2">Blood</tissue>
    </source>
</reference>
<keyword evidence="1" id="KW-0472">Membrane</keyword>
<sequence>MALATKDLLLSVEHDSDRSLPLHLLLYLKSMLCSGWRSLSMIASILLMVSFSAVALSYAAFTLAVEISSDHTVYGSDTASKRPEVIHFLWRFTDPMRMGPNHGQVRPGSERMRCEKNRVSWSSGCVQKLNSCERLRTVPIYICQCSYPTEVSVAMVLINKPANANWLASNRHRTIDIIPLAISHLIDLTCQCLGQLLSTQQPFYL</sequence>
<evidence type="ECO:0000313" key="3">
    <source>
        <dbReference type="Proteomes" id="UP000465112"/>
    </source>
</evidence>
<keyword evidence="1" id="KW-1133">Transmembrane helix</keyword>
<feature type="transmembrane region" description="Helical" evidence="1">
    <location>
        <begin position="39"/>
        <end position="61"/>
    </location>
</feature>
<dbReference type="AlphaFoldDB" id="A0A6A5EIU0"/>
<accession>A0A6A5EIU0</accession>
<dbReference type="Proteomes" id="UP000465112">
    <property type="component" value="Chromosome 19"/>
</dbReference>
<comment type="caution">
    <text evidence="2">The sequence shown here is derived from an EMBL/GenBank/DDBJ whole genome shotgun (WGS) entry which is preliminary data.</text>
</comment>